<proteinExistence type="predicted"/>
<evidence type="ECO:0000313" key="2">
    <source>
        <dbReference type="EMBL" id="KYB46107.1"/>
    </source>
</evidence>
<protein>
    <recommendedName>
        <fullName evidence="1">Apiosidase-like catalytic domain-containing protein</fullName>
    </recommendedName>
</protein>
<dbReference type="AlphaFoldDB" id="A0A656Z610"/>
<organism evidence="2">
    <name type="scientific">Brucella anthropi</name>
    <name type="common">Ochrobactrum anthropi</name>
    <dbReference type="NCBI Taxonomy" id="529"/>
    <lineage>
        <taxon>Bacteria</taxon>
        <taxon>Pseudomonadati</taxon>
        <taxon>Pseudomonadota</taxon>
        <taxon>Alphaproteobacteria</taxon>
        <taxon>Hyphomicrobiales</taxon>
        <taxon>Brucellaceae</taxon>
        <taxon>Brucella/Ochrobactrum group</taxon>
        <taxon>Brucella</taxon>
    </lineage>
</organism>
<comment type="caution">
    <text evidence="2">The sequence shown here is derived from an EMBL/GenBank/DDBJ whole genome shotgun (WGS) entry which is preliminary data.</text>
</comment>
<accession>A0A656Z610</accession>
<feature type="domain" description="Apiosidase-like catalytic" evidence="1">
    <location>
        <begin position="32"/>
        <end position="80"/>
    </location>
</feature>
<name>A0A656Z610_BRUAN</name>
<dbReference type="Gene3D" id="3.20.20.80">
    <property type="entry name" value="Glycosidases"/>
    <property type="match status" value="1"/>
</dbReference>
<evidence type="ECO:0000259" key="1">
    <source>
        <dbReference type="Pfam" id="PF13204"/>
    </source>
</evidence>
<reference evidence="2" key="1">
    <citation type="submission" date="2016-02" db="EMBL/GenBank/DDBJ databases">
        <title>Genomic sequences of Ochrobactrum anthropi.</title>
        <authorList>
            <person name="Chudasama K.S."/>
            <person name="Thaker V.S."/>
        </authorList>
    </citation>
    <scope>NUCLEOTIDE SEQUENCE [LARGE SCALE GENOMIC DNA]</scope>
    <source>
        <strain evidence="2">SUBG007</strain>
    </source>
</reference>
<sequence>MRIARSGLMIILLLVLTAAKLPSIFPVAVSGDQRLLENADGRPFLLLGDAAWSLIAELGRQDTETYLDDRAKRGFNASWLILSNTSFQATRRPMPLATGRFRSSRLQRWERIILIMRHGSLIRHQEEACLCFSSRPILA</sequence>
<gene>
    <name evidence="2" type="ORF">AB664_26170</name>
</gene>
<dbReference type="Pfam" id="PF13204">
    <property type="entry name" value="Apiosidase"/>
    <property type="match status" value="1"/>
</dbReference>
<dbReference type="InterPro" id="IPR025277">
    <property type="entry name" value="Apiosidase-like_cat_dom"/>
</dbReference>
<dbReference type="EMBL" id="LUAY01001046">
    <property type="protein sequence ID" value="KYB46107.1"/>
    <property type="molecule type" value="Genomic_DNA"/>
</dbReference>